<dbReference type="Proteomes" id="UP001497444">
    <property type="component" value="Chromosome 18"/>
</dbReference>
<evidence type="ECO:0000313" key="2">
    <source>
        <dbReference type="Proteomes" id="UP001497444"/>
    </source>
</evidence>
<organism evidence="1 2">
    <name type="scientific">Sphagnum jensenii</name>
    <dbReference type="NCBI Taxonomy" id="128206"/>
    <lineage>
        <taxon>Eukaryota</taxon>
        <taxon>Viridiplantae</taxon>
        <taxon>Streptophyta</taxon>
        <taxon>Embryophyta</taxon>
        <taxon>Bryophyta</taxon>
        <taxon>Sphagnophytina</taxon>
        <taxon>Sphagnopsida</taxon>
        <taxon>Sphagnales</taxon>
        <taxon>Sphagnaceae</taxon>
        <taxon>Sphagnum</taxon>
    </lineage>
</organism>
<accession>A0ABP0WID2</accession>
<reference evidence="1" key="1">
    <citation type="submission" date="2024-02" db="EMBL/GenBank/DDBJ databases">
        <authorList>
            <consortium name="ELIXIR-Norway"/>
            <consortium name="Elixir Norway"/>
        </authorList>
    </citation>
    <scope>NUCLEOTIDE SEQUENCE</scope>
</reference>
<dbReference type="EMBL" id="OZ020113">
    <property type="protein sequence ID" value="CAK9266569.1"/>
    <property type="molecule type" value="Genomic_DNA"/>
</dbReference>
<keyword evidence="2" id="KW-1185">Reference proteome</keyword>
<name>A0ABP0WID2_9BRYO</name>
<sequence length="85" mass="9280">MTNCDAMVDNVVDNVMIDATADNTTDDVTTNASLQTQCYRSHRSSASMASGDATYACYNLRHYILPKSFATMVDSNAMNMALQIT</sequence>
<protein>
    <submittedName>
        <fullName evidence="1">Uncharacterized protein</fullName>
    </submittedName>
</protein>
<proteinExistence type="predicted"/>
<gene>
    <name evidence="1" type="ORF">CSSPJE1EN1_LOCUS12047</name>
</gene>
<evidence type="ECO:0000313" key="1">
    <source>
        <dbReference type="EMBL" id="CAK9266569.1"/>
    </source>
</evidence>